<dbReference type="Proteomes" id="UP000557872">
    <property type="component" value="Unassembled WGS sequence"/>
</dbReference>
<protein>
    <submittedName>
        <fullName evidence="4">PPC domain-containing protein</fullName>
    </submittedName>
</protein>
<dbReference type="RefSeq" id="WP_178932467.1">
    <property type="nucleotide sequence ID" value="NZ_JACBAZ010000003.1"/>
</dbReference>
<comment type="caution">
    <text evidence="4">The sequence shown here is derived from an EMBL/GenBank/DDBJ whole genome shotgun (WGS) entry which is preliminary data.</text>
</comment>
<evidence type="ECO:0000313" key="4">
    <source>
        <dbReference type="EMBL" id="NWK55930.1"/>
    </source>
</evidence>
<gene>
    <name evidence="4" type="ORF">HW115_09925</name>
</gene>
<keyword evidence="5" id="KW-1185">Reference proteome</keyword>
<evidence type="ECO:0000313" key="5">
    <source>
        <dbReference type="Proteomes" id="UP000557872"/>
    </source>
</evidence>
<feature type="chain" id="PRO_5032985980" evidence="2">
    <location>
        <begin position="24"/>
        <end position="806"/>
    </location>
</feature>
<evidence type="ECO:0000256" key="1">
    <source>
        <dbReference type="SAM" id="MobiDB-lite"/>
    </source>
</evidence>
<dbReference type="Gene3D" id="2.60.120.380">
    <property type="match status" value="2"/>
</dbReference>
<feature type="compositionally biased region" description="Low complexity" evidence="1">
    <location>
        <begin position="778"/>
        <end position="794"/>
    </location>
</feature>
<evidence type="ECO:0000259" key="3">
    <source>
        <dbReference type="Pfam" id="PF04151"/>
    </source>
</evidence>
<sequence>MPAHLRVTLALLTLLMASGPLHAYDPALNLIMPRGGMQGKEVVLHLHGDRLFAPRELLFYQKGITVKHLEKIDDKKLKVTIQIAPDAPLGEHAMRLRCDAGVTYMRTFWVGPFPCIDEAEPNNDFAKPQTISANHTVHGTAGNEDVDYFQIQAKKGQRISAEIEGMRLGSIFFDPYLAILNDKRFELATSDDSPLLRQDAFVSVIAPEDGAYTIMVRESAYEGNDRCRYRLHVGHFPRPRAVYPPAATPGQENKLQLIGDPTGEYAHTLTPEPATEGSIFPLFASNGGLTPPSPNPLLISKLPHINESEPNNWWKNLKQQTIPKAPCALHGIIAERNDSDFFFFRASKGENLRIRARSRDLRSPLDTVLTLRDAKGKYIARNDDQGGPDSIIDFKPPADGEYSIQVRDHLGQGGPDYTYRIEIKPRQAAISATLPVVKRNESQFRKVICIPRGNRYASVVNISRKNHSCVCALDAPSLPQGVRMQASEAAKSSNSLLAVFEASPDAPIAGSLYSLFVRDTEPKNQIRGPLNEVINHIEINNTGVFHHTTSQHIAIAVIEEAPFHVDLLTPPVPIVRNGTSELRIKIRRQDGFDAPVKVTLPWKPSGVGAPTSITIAKGKSEAVYAINANADATLGTHQICVSAEAKTPKGTVLTSSSLVPLSIREPFISAKLEMASTIPGQAVSMLCKIEHPHPIQGQAEIRLLGLPHGVKASPRHINNQSKEVIFDLEVAHDAAKGNHNSLFCQVLPKQNGHAIPHQTAQGGSLRINPPPPVKKSTKPGQKPAAVKKPAANKPLSRLEQLRQRNQ</sequence>
<name>A0A851GM98_9BACT</name>
<evidence type="ECO:0000256" key="2">
    <source>
        <dbReference type="SAM" id="SignalP"/>
    </source>
</evidence>
<accession>A0A851GM98</accession>
<dbReference type="InterPro" id="IPR007280">
    <property type="entry name" value="Peptidase_C_arc/bac"/>
</dbReference>
<dbReference type="InterPro" id="IPR013783">
    <property type="entry name" value="Ig-like_fold"/>
</dbReference>
<proteinExistence type="predicted"/>
<keyword evidence="2" id="KW-0732">Signal</keyword>
<dbReference type="Pfam" id="PF04151">
    <property type="entry name" value="PPC"/>
    <property type="match status" value="1"/>
</dbReference>
<dbReference type="AlphaFoldDB" id="A0A851GM98"/>
<feature type="signal peptide" evidence="2">
    <location>
        <begin position="1"/>
        <end position="23"/>
    </location>
</feature>
<feature type="region of interest" description="Disordered" evidence="1">
    <location>
        <begin position="753"/>
        <end position="806"/>
    </location>
</feature>
<organism evidence="4 5">
    <name type="scientific">Oceaniferula marina</name>
    <dbReference type="NCBI Taxonomy" id="2748318"/>
    <lineage>
        <taxon>Bacteria</taxon>
        <taxon>Pseudomonadati</taxon>
        <taxon>Verrucomicrobiota</taxon>
        <taxon>Verrucomicrobiia</taxon>
        <taxon>Verrucomicrobiales</taxon>
        <taxon>Verrucomicrobiaceae</taxon>
        <taxon>Oceaniferula</taxon>
    </lineage>
</organism>
<reference evidence="4 5" key="1">
    <citation type="submission" date="2020-07" db="EMBL/GenBank/DDBJ databases">
        <title>Roseicoccus Jingziensis gen. nov., sp. nov., isolated from coastal seawater.</title>
        <authorList>
            <person name="Feng X."/>
        </authorList>
    </citation>
    <scope>NUCLEOTIDE SEQUENCE [LARGE SCALE GENOMIC DNA]</scope>
    <source>
        <strain evidence="4 5">N1E253</strain>
    </source>
</reference>
<feature type="domain" description="Peptidase C-terminal archaeal/bacterial" evidence="3">
    <location>
        <begin position="338"/>
        <end position="407"/>
    </location>
</feature>
<dbReference type="Gene3D" id="2.60.40.10">
    <property type="entry name" value="Immunoglobulins"/>
    <property type="match status" value="1"/>
</dbReference>
<dbReference type="EMBL" id="JACBAZ010000003">
    <property type="protein sequence ID" value="NWK55930.1"/>
    <property type="molecule type" value="Genomic_DNA"/>
</dbReference>